<name>A0A1S9PAT4_9SPHI</name>
<evidence type="ECO:0000313" key="5">
    <source>
        <dbReference type="Proteomes" id="UP000189739"/>
    </source>
</evidence>
<evidence type="ECO:0000259" key="3">
    <source>
        <dbReference type="Pfam" id="PF13439"/>
    </source>
</evidence>
<dbReference type="PANTHER" id="PTHR46401">
    <property type="entry name" value="GLYCOSYLTRANSFERASE WBBK-RELATED"/>
    <property type="match status" value="1"/>
</dbReference>
<dbReference type="OrthoDB" id="9811239at2"/>
<sequence>MAKKIILLTLQTFSAMGGIQKMARTMAHSLQHISNINHWKFKALSLYDTNHDLLPQYIDAENFKGYKQNRLRFIFEALTLTRNNDVLILTHINFAVIGLLAKLIRPKCQLWLVAHGIEVWRPLKYNKKKLLRHCDKILCVSQFTLDKMVELHNAEPGKLVVLNNAIDSFMKIPDSFEKPKHLLSRYHLSAHAPVVFTLTRLASTEKYKGYENVIAAISKLKLQFPDIKYILSGKYDRAEETRVRSLIAKHNVNANVLLTGFVDEAELGDHFLLADLFVLPSKKEGFGIVFVEAQACGLPVLCGNADGSVDAVRNGELGKAIEPDDIEALEEAIAASLQHPLSVSQRKALQQKSLHYFSEEAYITNLQKLLADEITVSATHING</sequence>
<gene>
    <name evidence="4" type="ORF">BC343_10415</name>
</gene>
<dbReference type="RefSeq" id="WP_078349793.1">
    <property type="nucleotide sequence ID" value="NZ_MBTF01000034.1"/>
</dbReference>
<dbReference type="Pfam" id="PF00534">
    <property type="entry name" value="Glycos_transf_1"/>
    <property type="match status" value="1"/>
</dbReference>
<comment type="caution">
    <text evidence="4">The sequence shown here is derived from an EMBL/GenBank/DDBJ whole genome shotgun (WGS) entry which is preliminary data.</text>
</comment>
<dbReference type="Proteomes" id="UP000189739">
    <property type="component" value="Unassembled WGS sequence"/>
</dbReference>
<protein>
    <recommendedName>
        <fullName evidence="6">Glycosyl transferase family 1 domain-containing protein</fullName>
    </recommendedName>
</protein>
<proteinExistence type="predicted"/>
<keyword evidence="1" id="KW-0808">Transferase</keyword>
<evidence type="ECO:0008006" key="6">
    <source>
        <dbReference type="Google" id="ProtNLM"/>
    </source>
</evidence>
<dbReference type="SUPFAM" id="SSF53756">
    <property type="entry name" value="UDP-Glycosyltransferase/glycogen phosphorylase"/>
    <property type="match status" value="1"/>
</dbReference>
<dbReference type="Gene3D" id="3.40.50.2000">
    <property type="entry name" value="Glycogen Phosphorylase B"/>
    <property type="match status" value="2"/>
</dbReference>
<evidence type="ECO:0000259" key="2">
    <source>
        <dbReference type="Pfam" id="PF00534"/>
    </source>
</evidence>
<feature type="domain" description="Glycosyl transferase family 1" evidence="2">
    <location>
        <begin position="202"/>
        <end position="349"/>
    </location>
</feature>
<dbReference type="PANTHER" id="PTHR46401:SF2">
    <property type="entry name" value="GLYCOSYLTRANSFERASE WBBK-RELATED"/>
    <property type="match status" value="1"/>
</dbReference>
<dbReference type="EMBL" id="MBTF01000034">
    <property type="protein sequence ID" value="OOQ58065.1"/>
    <property type="molecule type" value="Genomic_DNA"/>
</dbReference>
<dbReference type="Pfam" id="PF13439">
    <property type="entry name" value="Glyco_transf_4"/>
    <property type="match status" value="1"/>
</dbReference>
<reference evidence="4 5" key="1">
    <citation type="submission" date="2016-07" db="EMBL/GenBank/DDBJ databases">
        <title>Genomic analysis of zinc-resistant bacterium Mucilaginibacter pedocola TBZ30.</title>
        <authorList>
            <person name="Huang J."/>
            <person name="Tang J."/>
        </authorList>
    </citation>
    <scope>NUCLEOTIDE SEQUENCE [LARGE SCALE GENOMIC DNA]</scope>
    <source>
        <strain evidence="4 5">TBZ30</strain>
    </source>
</reference>
<dbReference type="GO" id="GO:0016757">
    <property type="term" value="F:glycosyltransferase activity"/>
    <property type="evidence" value="ECO:0007669"/>
    <property type="project" value="InterPro"/>
</dbReference>
<organism evidence="4 5">
    <name type="scientific">Mucilaginibacter pedocola</name>
    <dbReference type="NCBI Taxonomy" id="1792845"/>
    <lineage>
        <taxon>Bacteria</taxon>
        <taxon>Pseudomonadati</taxon>
        <taxon>Bacteroidota</taxon>
        <taxon>Sphingobacteriia</taxon>
        <taxon>Sphingobacteriales</taxon>
        <taxon>Sphingobacteriaceae</taxon>
        <taxon>Mucilaginibacter</taxon>
    </lineage>
</organism>
<dbReference type="GO" id="GO:0009103">
    <property type="term" value="P:lipopolysaccharide biosynthetic process"/>
    <property type="evidence" value="ECO:0007669"/>
    <property type="project" value="TreeGrafter"/>
</dbReference>
<dbReference type="InterPro" id="IPR028098">
    <property type="entry name" value="Glyco_trans_4-like_N"/>
</dbReference>
<dbReference type="STRING" id="1792845.BC343_10415"/>
<dbReference type="AlphaFoldDB" id="A0A1S9PAT4"/>
<keyword evidence="5" id="KW-1185">Reference proteome</keyword>
<evidence type="ECO:0000256" key="1">
    <source>
        <dbReference type="ARBA" id="ARBA00022679"/>
    </source>
</evidence>
<feature type="domain" description="Glycosyltransferase subfamily 4-like N-terminal" evidence="3">
    <location>
        <begin position="68"/>
        <end position="167"/>
    </location>
</feature>
<evidence type="ECO:0000313" key="4">
    <source>
        <dbReference type="EMBL" id="OOQ58065.1"/>
    </source>
</evidence>
<dbReference type="CDD" id="cd03801">
    <property type="entry name" value="GT4_PimA-like"/>
    <property type="match status" value="1"/>
</dbReference>
<accession>A0A1S9PAT4</accession>
<dbReference type="InterPro" id="IPR001296">
    <property type="entry name" value="Glyco_trans_1"/>
</dbReference>